<feature type="transmembrane region" description="Helical" evidence="6">
    <location>
        <begin position="170"/>
        <end position="190"/>
    </location>
</feature>
<evidence type="ECO:0000259" key="7">
    <source>
        <dbReference type="Pfam" id="PF00892"/>
    </source>
</evidence>
<dbReference type="SUPFAM" id="SSF103481">
    <property type="entry name" value="Multidrug resistance efflux transporter EmrE"/>
    <property type="match status" value="2"/>
</dbReference>
<evidence type="ECO:0000256" key="1">
    <source>
        <dbReference type="ARBA" id="ARBA00004141"/>
    </source>
</evidence>
<keyword evidence="9" id="KW-1185">Reference proteome</keyword>
<accession>A0A1H7QPY5</accession>
<dbReference type="PANTHER" id="PTHR32322">
    <property type="entry name" value="INNER MEMBRANE TRANSPORTER"/>
    <property type="match status" value="1"/>
</dbReference>
<feature type="transmembrane region" description="Helical" evidence="6">
    <location>
        <begin position="210"/>
        <end position="229"/>
    </location>
</feature>
<dbReference type="InterPro" id="IPR050638">
    <property type="entry name" value="AA-Vitamin_Transporters"/>
</dbReference>
<dbReference type="InterPro" id="IPR037185">
    <property type="entry name" value="EmrE-like"/>
</dbReference>
<dbReference type="InterPro" id="IPR000620">
    <property type="entry name" value="EamA_dom"/>
</dbReference>
<gene>
    <name evidence="8" type="ORF">SAMN05216214_11328</name>
</gene>
<evidence type="ECO:0000256" key="3">
    <source>
        <dbReference type="ARBA" id="ARBA00022692"/>
    </source>
</evidence>
<organism evidence="8 9">
    <name type="scientific">Atopomonas hussainii</name>
    <dbReference type="NCBI Taxonomy" id="1429083"/>
    <lineage>
        <taxon>Bacteria</taxon>
        <taxon>Pseudomonadati</taxon>
        <taxon>Pseudomonadota</taxon>
        <taxon>Gammaproteobacteria</taxon>
        <taxon>Pseudomonadales</taxon>
        <taxon>Pseudomonadaceae</taxon>
        <taxon>Atopomonas</taxon>
    </lineage>
</organism>
<feature type="transmembrane region" description="Helical" evidence="6">
    <location>
        <begin position="88"/>
        <end position="110"/>
    </location>
</feature>
<feature type="domain" description="EamA" evidence="7">
    <location>
        <begin position="5"/>
        <end position="132"/>
    </location>
</feature>
<sequence length="299" mass="32513">MHSFLIAAATILIWIGFMLVSRYGALSALSPWDMLALRLFPAALLLAPLWLWRGRTTLLQPRLLCLSAVGGLGYAGLVYQGFAQTSLAHAAVLLPGLLPFAIALLAWRLLAEPLGRARRQALLLMLLGLLCLGLETWQSPQLGLGDLYIVAATLCWALMTVLVRRWQVDLLTTMTALSLPPALLYAPLYFSVLGSDWHDLHQQQLLLQAGYQGVLAMLIAMPLYLSAVARLGAAGMGMLMGLIPPASAVAGIWLFAEAWQWSTVAALLLVLLGVARANAHLFTRQPSTTRETTHALHQH</sequence>
<evidence type="ECO:0000256" key="2">
    <source>
        <dbReference type="ARBA" id="ARBA00007362"/>
    </source>
</evidence>
<keyword evidence="4 6" id="KW-1133">Transmembrane helix</keyword>
<evidence type="ECO:0000313" key="9">
    <source>
        <dbReference type="Proteomes" id="UP000185766"/>
    </source>
</evidence>
<name>A0A1H7QPY5_9GAMM</name>
<feature type="domain" description="EamA" evidence="7">
    <location>
        <begin position="144"/>
        <end position="275"/>
    </location>
</feature>
<dbReference type="AlphaFoldDB" id="A0A1H7QPY5"/>
<comment type="similarity">
    <text evidence="2">Belongs to the EamA transporter family.</text>
</comment>
<keyword evidence="3 6" id="KW-0812">Transmembrane</keyword>
<proteinExistence type="inferred from homology"/>
<reference evidence="8 9" key="1">
    <citation type="submission" date="2016-10" db="EMBL/GenBank/DDBJ databases">
        <authorList>
            <person name="de Groot N.N."/>
        </authorList>
    </citation>
    <scope>NUCLEOTIDE SEQUENCE [LARGE SCALE GENOMIC DNA]</scope>
    <source>
        <strain evidence="8 9">JCM 19513</strain>
    </source>
</reference>
<dbReference type="Pfam" id="PF00892">
    <property type="entry name" value="EamA"/>
    <property type="match status" value="2"/>
</dbReference>
<dbReference type="RefSeq" id="WP_074869331.1">
    <property type="nucleotide sequence ID" value="NZ_FOAS01000013.1"/>
</dbReference>
<dbReference type="Proteomes" id="UP000185766">
    <property type="component" value="Unassembled WGS sequence"/>
</dbReference>
<feature type="transmembrane region" description="Helical" evidence="6">
    <location>
        <begin position="236"/>
        <end position="255"/>
    </location>
</feature>
<comment type="subcellular location">
    <subcellularLocation>
        <location evidence="1">Membrane</location>
        <topology evidence="1">Multi-pass membrane protein</topology>
    </subcellularLocation>
</comment>
<dbReference type="PANTHER" id="PTHR32322:SF2">
    <property type="entry name" value="EAMA DOMAIN-CONTAINING PROTEIN"/>
    <property type="match status" value="1"/>
</dbReference>
<evidence type="ECO:0000313" key="8">
    <source>
        <dbReference type="EMBL" id="SEL49969.1"/>
    </source>
</evidence>
<dbReference type="GO" id="GO:0016020">
    <property type="term" value="C:membrane"/>
    <property type="evidence" value="ECO:0007669"/>
    <property type="project" value="UniProtKB-SubCell"/>
</dbReference>
<evidence type="ECO:0000256" key="6">
    <source>
        <dbReference type="SAM" id="Phobius"/>
    </source>
</evidence>
<feature type="transmembrane region" description="Helical" evidence="6">
    <location>
        <begin position="63"/>
        <end position="82"/>
    </location>
</feature>
<feature type="transmembrane region" description="Helical" evidence="6">
    <location>
        <begin position="122"/>
        <end position="139"/>
    </location>
</feature>
<feature type="transmembrane region" description="Helical" evidence="6">
    <location>
        <begin position="145"/>
        <end position="163"/>
    </location>
</feature>
<protein>
    <submittedName>
        <fullName evidence="8">Threonine/homoserine efflux transporter RhtA</fullName>
    </submittedName>
</protein>
<evidence type="ECO:0000256" key="4">
    <source>
        <dbReference type="ARBA" id="ARBA00022989"/>
    </source>
</evidence>
<evidence type="ECO:0000256" key="5">
    <source>
        <dbReference type="ARBA" id="ARBA00023136"/>
    </source>
</evidence>
<feature type="transmembrane region" description="Helical" evidence="6">
    <location>
        <begin position="34"/>
        <end position="51"/>
    </location>
</feature>
<dbReference type="STRING" id="1429083.GCA_001885685_00827"/>
<dbReference type="EMBL" id="FOAS01000013">
    <property type="protein sequence ID" value="SEL49969.1"/>
    <property type="molecule type" value="Genomic_DNA"/>
</dbReference>
<keyword evidence="5 6" id="KW-0472">Membrane</keyword>
<feature type="transmembrane region" description="Helical" evidence="6">
    <location>
        <begin position="261"/>
        <end position="279"/>
    </location>
</feature>